<dbReference type="GO" id="GO:0006730">
    <property type="term" value="P:one-carbon metabolic process"/>
    <property type="evidence" value="ECO:0007669"/>
    <property type="project" value="UniProtKB-KW"/>
</dbReference>
<dbReference type="GO" id="GO:0004146">
    <property type="term" value="F:dihydrofolate reductase activity"/>
    <property type="evidence" value="ECO:0007669"/>
    <property type="project" value="UniProtKB-EC"/>
</dbReference>
<dbReference type="GO" id="GO:0005829">
    <property type="term" value="C:cytosol"/>
    <property type="evidence" value="ECO:0007669"/>
    <property type="project" value="TreeGrafter"/>
</dbReference>
<evidence type="ECO:0000256" key="3">
    <source>
        <dbReference type="ARBA" id="ARBA00012856"/>
    </source>
</evidence>
<evidence type="ECO:0000256" key="6">
    <source>
        <dbReference type="ARBA" id="ARBA00023002"/>
    </source>
</evidence>
<comment type="pathway">
    <text evidence="1">Cofactor biosynthesis; tetrahydrofolate biosynthesis; 5,6,7,8-tetrahydrofolate from 7,8-dihydrofolate: step 1/1.</text>
</comment>
<evidence type="ECO:0000256" key="5">
    <source>
        <dbReference type="ARBA" id="ARBA00022857"/>
    </source>
</evidence>
<dbReference type="Proteomes" id="UP000273807">
    <property type="component" value="Unassembled WGS sequence"/>
</dbReference>
<comment type="similarity">
    <text evidence="2 7">Belongs to the dihydrofolate reductase family.</text>
</comment>
<proteinExistence type="inferred from homology"/>
<dbReference type="GO" id="GO:0046655">
    <property type="term" value="P:folic acid metabolic process"/>
    <property type="evidence" value="ECO:0007669"/>
    <property type="project" value="TreeGrafter"/>
</dbReference>
<dbReference type="PROSITE" id="PS51330">
    <property type="entry name" value="DHFR_2"/>
    <property type="match status" value="1"/>
</dbReference>
<keyword evidence="5" id="KW-0521">NADP</keyword>
<evidence type="ECO:0000256" key="4">
    <source>
        <dbReference type="ARBA" id="ARBA00022563"/>
    </source>
</evidence>
<dbReference type="EC" id="1.5.1.3" evidence="3"/>
<gene>
    <name evidence="9" type="ORF">D7003_19380</name>
</gene>
<dbReference type="UniPathway" id="UPA00077">
    <property type="reaction ID" value="UER00158"/>
</dbReference>
<evidence type="ECO:0000313" key="10">
    <source>
        <dbReference type="Proteomes" id="UP000273807"/>
    </source>
</evidence>
<dbReference type="PRINTS" id="PR00070">
    <property type="entry name" value="DHFR"/>
</dbReference>
<dbReference type="Pfam" id="PF00186">
    <property type="entry name" value="DHFR_1"/>
    <property type="match status" value="1"/>
</dbReference>
<dbReference type="InterPro" id="IPR001796">
    <property type="entry name" value="DHFR_dom"/>
</dbReference>
<comment type="caution">
    <text evidence="9">The sequence shown here is derived from an EMBL/GenBank/DDBJ whole genome shotgun (WGS) entry which is preliminary data.</text>
</comment>
<protein>
    <recommendedName>
        <fullName evidence="3">dihydrofolate reductase</fullName>
        <ecNumber evidence="3">1.5.1.3</ecNumber>
    </recommendedName>
</protein>
<keyword evidence="4" id="KW-0554">One-carbon metabolism</keyword>
<evidence type="ECO:0000313" key="9">
    <source>
        <dbReference type="EMBL" id="RNL48803.1"/>
    </source>
</evidence>
<dbReference type="PANTHER" id="PTHR48069">
    <property type="entry name" value="DIHYDROFOLATE REDUCTASE"/>
    <property type="match status" value="1"/>
</dbReference>
<accession>A0A3N0BK49</accession>
<dbReference type="AlphaFoldDB" id="A0A3N0BK49"/>
<dbReference type="PROSITE" id="PS00075">
    <property type="entry name" value="DHFR_1"/>
    <property type="match status" value="1"/>
</dbReference>
<dbReference type="InterPro" id="IPR012259">
    <property type="entry name" value="DHFR"/>
</dbReference>
<evidence type="ECO:0000256" key="2">
    <source>
        <dbReference type="ARBA" id="ARBA00009539"/>
    </source>
</evidence>
<dbReference type="GO" id="GO:0046452">
    <property type="term" value="P:dihydrofolate metabolic process"/>
    <property type="evidence" value="ECO:0007669"/>
    <property type="project" value="TreeGrafter"/>
</dbReference>
<dbReference type="PANTHER" id="PTHR48069:SF3">
    <property type="entry name" value="DIHYDROFOLATE REDUCTASE"/>
    <property type="match status" value="1"/>
</dbReference>
<evidence type="ECO:0000259" key="8">
    <source>
        <dbReference type="PROSITE" id="PS51330"/>
    </source>
</evidence>
<keyword evidence="6" id="KW-0560">Oxidoreductase</keyword>
<reference evidence="9 10" key="1">
    <citation type="submission" date="2018-10" db="EMBL/GenBank/DDBJ databases">
        <title>Genome sequencing of Arthrobacter oryzae TNB02.</title>
        <authorList>
            <person name="Cho Y.-J."/>
            <person name="Cho A."/>
            <person name="Kim O.-S."/>
        </authorList>
    </citation>
    <scope>NUCLEOTIDE SEQUENCE [LARGE SCALE GENOMIC DNA]</scope>
    <source>
        <strain evidence="9 10">TNB02</strain>
    </source>
</reference>
<evidence type="ECO:0000256" key="1">
    <source>
        <dbReference type="ARBA" id="ARBA00004903"/>
    </source>
</evidence>
<dbReference type="GO" id="GO:0046654">
    <property type="term" value="P:tetrahydrofolate biosynthetic process"/>
    <property type="evidence" value="ECO:0007669"/>
    <property type="project" value="UniProtKB-UniPathway"/>
</dbReference>
<dbReference type="PIRSF" id="PIRSF000194">
    <property type="entry name" value="DHFR"/>
    <property type="match status" value="1"/>
</dbReference>
<dbReference type="InterPro" id="IPR024072">
    <property type="entry name" value="DHFR-like_dom_sf"/>
</dbReference>
<dbReference type="SUPFAM" id="SSF53597">
    <property type="entry name" value="Dihydrofolate reductase-like"/>
    <property type="match status" value="1"/>
</dbReference>
<dbReference type="EMBL" id="RBED01000148">
    <property type="protein sequence ID" value="RNL48803.1"/>
    <property type="molecule type" value="Genomic_DNA"/>
</dbReference>
<organism evidence="9 10">
    <name type="scientific">Arthrobacter oryzae</name>
    <dbReference type="NCBI Taxonomy" id="409290"/>
    <lineage>
        <taxon>Bacteria</taxon>
        <taxon>Bacillati</taxon>
        <taxon>Actinomycetota</taxon>
        <taxon>Actinomycetes</taxon>
        <taxon>Micrococcales</taxon>
        <taxon>Micrococcaceae</taxon>
        <taxon>Arthrobacter</taxon>
    </lineage>
</organism>
<sequence length="199" mass="21417">MSTENSPQQGTRPENFTEELAASVTGLGLVWAQTSTGVIGKDGSMPWKLPEDMAHFARLTTGHPVIMGRKTWESFPDKFRPLPGRTNIVISRQAGWGDTATAEGAIAAMSLDEALLESQFAPGNEMVWIIGGGSIYAQALDVADVAVITTIDSAVEGDTFAPELGYDWTAGASLPAEGWLTAENGTRYRITLWRRTEGQ</sequence>
<dbReference type="GO" id="GO:0050661">
    <property type="term" value="F:NADP binding"/>
    <property type="evidence" value="ECO:0007669"/>
    <property type="project" value="InterPro"/>
</dbReference>
<feature type="domain" description="DHFR" evidence="8">
    <location>
        <begin position="26"/>
        <end position="195"/>
    </location>
</feature>
<dbReference type="CDD" id="cd00209">
    <property type="entry name" value="DHFR"/>
    <property type="match status" value="1"/>
</dbReference>
<keyword evidence="10" id="KW-1185">Reference proteome</keyword>
<dbReference type="OrthoDB" id="9804315at2"/>
<dbReference type="InterPro" id="IPR017925">
    <property type="entry name" value="DHFR_CS"/>
</dbReference>
<evidence type="ECO:0000256" key="7">
    <source>
        <dbReference type="RuleBase" id="RU004474"/>
    </source>
</evidence>
<dbReference type="RefSeq" id="WP_123257037.1">
    <property type="nucleotide sequence ID" value="NZ_RBED01000148.1"/>
</dbReference>
<name>A0A3N0BK49_9MICC</name>
<dbReference type="Gene3D" id="3.40.430.10">
    <property type="entry name" value="Dihydrofolate Reductase, subunit A"/>
    <property type="match status" value="1"/>
</dbReference>